<dbReference type="InterPro" id="IPR000073">
    <property type="entry name" value="AB_hydrolase_1"/>
</dbReference>
<dbReference type="AlphaFoldDB" id="A0A852W1Z7"/>
<gene>
    <name evidence="4" type="ORF">ATL51_5558</name>
    <name evidence="3" type="ORF">HDA37_000720</name>
</gene>
<accession>A0A852W1Z7</accession>
<dbReference type="Proteomes" id="UP000232453">
    <property type="component" value="Unassembled WGS sequence"/>
</dbReference>
<evidence type="ECO:0000313" key="4">
    <source>
        <dbReference type="EMBL" id="PKB33791.1"/>
    </source>
</evidence>
<evidence type="ECO:0000313" key="5">
    <source>
        <dbReference type="Proteomes" id="UP000232453"/>
    </source>
</evidence>
<dbReference type="PANTHER" id="PTHR43433">
    <property type="entry name" value="HYDROLASE, ALPHA/BETA FOLD FAMILY PROTEIN"/>
    <property type="match status" value="1"/>
</dbReference>
<dbReference type="EMBL" id="PHUJ01000003">
    <property type="protein sequence ID" value="PKB33791.1"/>
    <property type="molecule type" value="Genomic_DNA"/>
</dbReference>
<feature type="domain" description="AB hydrolase-1" evidence="2">
    <location>
        <begin position="54"/>
        <end position="159"/>
    </location>
</feature>
<sequence length="286" mass="29386">MEHASGPSTPEGASPRDRGAGVAGDRAAAGGVTARAVAPDGAGIAFDVRGTGDPLVLLPGQANSRHWWSTVRADLVGHRTVAVDTAGTGCSDDVVDRDWSTRRLARDVVAVLDAAGIDRAHLYGTSMGGRVAQWVAADHPDRVGALVLACTTAGGPDAVPPAPEVLRRLADPADNAAELRRLMVGPETTGPLTVLGDDTMSPAARAGHRRASARHDAGDAIATITAPTLVLHGADDEFTPPGNGRRLAARIPGAELLVLPGARHACFLDGRATAAVLTFLARHPLR</sequence>
<reference evidence="3 6" key="1">
    <citation type="submission" date="2020-07" db="EMBL/GenBank/DDBJ databases">
        <title>Sequencing the genomes of 1000 actinobacteria strains.</title>
        <authorList>
            <person name="Klenk H.-P."/>
        </authorList>
    </citation>
    <scope>NUCLEOTIDE SEQUENCE [LARGE SCALE GENOMIC DNA]</scope>
    <source>
        <strain evidence="4 5">DSM 44104</strain>
        <strain evidence="3 6">DSM 44749</strain>
    </source>
</reference>
<dbReference type="PANTHER" id="PTHR43433:SF5">
    <property type="entry name" value="AB HYDROLASE-1 DOMAIN-CONTAINING PROTEIN"/>
    <property type="match status" value="1"/>
</dbReference>
<dbReference type="InterPro" id="IPR029058">
    <property type="entry name" value="AB_hydrolase_fold"/>
</dbReference>
<evidence type="ECO:0000313" key="3">
    <source>
        <dbReference type="EMBL" id="NYG00435.1"/>
    </source>
</evidence>
<organism evidence="3 6">
    <name type="scientific">Pseudonocardia alni</name>
    <name type="common">Amycolata alni</name>
    <dbReference type="NCBI Taxonomy" id="33907"/>
    <lineage>
        <taxon>Bacteria</taxon>
        <taxon>Bacillati</taxon>
        <taxon>Actinomycetota</taxon>
        <taxon>Actinomycetes</taxon>
        <taxon>Pseudonocardiales</taxon>
        <taxon>Pseudonocardiaceae</taxon>
        <taxon>Pseudonocardia</taxon>
    </lineage>
</organism>
<proteinExistence type="predicted"/>
<comment type="caution">
    <text evidence="3">The sequence shown here is derived from an EMBL/GenBank/DDBJ whole genome shotgun (WGS) entry which is preliminary data.</text>
</comment>
<dbReference type="EMBL" id="JACCCZ010000001">
    <property type="protein sequence ID" value="NYG00435.1"/>
    <property type="molecule type" value="Genomic_DNA"/>
</dbReference>
<dbReference type="GeneID" id="98050540"/>
<dbReference type="Pfam" id="PF00561">
    <property type="entry name" value="Abhydrolase_1"/>
    <property type="match status" value="2"/>
</dbReference>
<feature type="region of interest" description="Disordered" evidence="1">
    <location>
        <begin position="1"/>
        <end position="26"/>
    </location>
</feature>
<dbReference type="Proteomes" id="UP000549695">
    <property type="component" value="Unassembled WGS sequence"/>
</dbReference>
<dbReference type="Gene3D" id="3.40.50.1820">
    <property type="entry name" value="alpha/beta hydrolase"/>
    <property type="match status" value="1"/>
</dbReference>
<evidence type="ECO:0000259" key="2">
    <source>
        <dbReference type="Pfam" id="PF00561"/>
    </source>
</evidence>
<evidence type="ECO:0000256" key="1">
    <source>
        <dbReference type="SAM" id="MobiDB-lite"/>
    </source>
</evidence>
<evidence type="ECO:0000313" key="6">
    <source>
        <dbReference type="Proteomes" id="UP000549695"/>
    </source>
</evidence>
<feature type="domain" description="AB hydrolase-1" evidence="2">
    <location>
        <begin position="207"/>
        <end position="270"/>
    </location>
</feature>
<accession>A0AA44UUR3</accession>
<dbReference type="RefSeq" id="WP_301549220.1">
    <property type="nucleotide sequence ID" value="NZ_BAAAJZ010000005.1"/>
</dbReference>
<dbReference type="InterPro" id="IPR050471">
    <property type="entry name" value="AB_hydrolase"/>
</dbReference>
<protein>
    <submittedName>
        <fullName evidence="3">Pimeloyl-ACP methyl ester carboxylesterase</fullName>
    </submittedName>
</protein>
<dbReference type="PRINTS" id="PR00111">
    <property type="entry name" value="ABHYDROLASE"/>
</dbReference>
<name>A0A852W1Z7_PSEA5</name>
<dbReference type="SUPFAM" id="SSF53474">
    <property type="entry name" value="alpha/beta-Hydrolases"/>
    <property type="match status" value="1"/>
</dbReference>
<keyword evidence="6" id="KW-1185">Reference proteome</keyword>
<dbReference type="GO" id="GO:0003824">
    <property type="term" value="F:catalytic activity"/>
    <property type="evidence" value="ECO:0007669"/>
    <property type="project" value="UniProtKB-ARBA"/>
</dbReference>